<keyword evidence="1" id="KW-0614">Plasmid</keyword>
<protein>
    <submittedName>
        <fullName evidence="1">Uncharacterized protein</fullName>
    </submittedName>
</protein>
<geneLocation type="plasmid" evidence="2">
    <name>pnfsy06</name>
</geneLocation>
<sequence>MTCEVVWSFGKASTKLITRRALVLGSLLKLLLVHFSPNLQSAISNLQSYMVFVQ</sequence>
<reference evidence="1 2" key="1">
    <citation type="submission" date="2017-11" db="EMBL/GenBank/DDBJ databases">
        <title>Complete genome of a free-living desiccation-tolerant cyanobacterium and its photosynthetic adaptation to extreme terrestrial habitat.</title>
        <authorList>
            <person name="Shang J."/>
        </authorList>
    </citation>
    <scope>NUCLEOTIDE SEQUENCE [LARGE SCALE GENOMIC DNA]</scope>
    <source>
        <strain evidence="1 2">CCNUN1</strain>
        <plasmid evidence="2">pnfsy06</plasmid>
    </source>
</reference>
<gene>
    <name evidence="1" type="ORF">COO91_09973</name>
</gene>
<evidence type="ECO:0000313" key="2">
    <source>
        <dbReference type="Proteomes" id="UP000232003"/>
    </source>
</evidence>
<organism evidence="1 2">
    <name type="scientific">Nostoc flagelliforme CCNUN1</name>
    <dbReference type="NCBI Taxonomy" id="2038116"/>
    <lineage>
        <taxon>Bacteria</taxon>
        <taxon>Bacillati</taxon>
        <taxon>Cyanobacteriota</taxon>
        <taxon>Cyanophyceae</taxon>
        <taxon>Nostocales</taxon>
        <taxon>Nostocaceae</taxon>
        <taxon>Nostoc</taxon>
    </lineage>
</organism>
<dbReference type="EMBL" id="CP024791">
    <property type="protein sequence ID" value="AUB43783.1"/>
    <property type="molecule type" value="Genomic_DNA"/>
</dbReference>
<proteinExistence type="predicted"/>
<dbReference type="AlphaFoldDB" id="A0A2K8T857"/>
<name>A0A2K8T857_9NOSO</name>
<dbReference type="KEGG" id="nfl:COO91_09973"/>
<keyword evidence="2" id="KW-1185">Reference proteome</keyword>
<evidence type="ECO:0000313" key="1">
    <source>
        <dbReference type="EMBL" id="AUB43783.1"/>
    </source>
</evidence>
<accession>A0A2K8T857</accession>
<dbReference type="Proteomes" id="UP000232003">
    <property type="component" value="Plasmid pNFSY06"/>
</dbReference>